<feature type="region of interest" description="Disordered" evidence="7">
    <location>
        <begin position="271"/>
        <end position="403"/>
    </location>
</feature>
<keyword evidence="5 10" id="KW-0418">Kinase</keyword>
<evidence type="ECO:0000256" key="7">
    <source>
        <dbReference type="SAM" id="MobiDB-lite"/>
    </source>
</evidence>
<dbReference type="PANTHER" id="PTHR43289:SF6">
    <property type="entry name" value="SERINE_THREONINE-PROTEIN KINASE NEKL-3"/>
    <property type="match status" value="1"/>
</dbReference>
<sequence length="578" mass="59712">MTDEWPSTGTLLATRYRLVALLETGGMAQIWHASDELLGRPVAIKLPTGPQVAWREARMAAKLSHPGIAAVHDFREAVRADGTIAPFVVMELLAGETVAARLVRETFGWPEAARVGAAVADALAAAHQGGVVHRDIKPGNVMLTPTGVKILDFGISAAPGEPDDDDTGATFGTPAYVAPERLDGMPAEPATDVYGLGVLLFEMVTGQPPYPVETWEELDEARANGAGTLPPSLPAEFRAVVERCLAEDPADRPRAAEVRFDLTALWLADEPESDDQPAAAKPTLPAPGPSPSPSASPSASPSSSSAAPAPLSASLHGSAEPSPIAFSTGAASSPGLSAAPPSRPGADPSLRPGGDPSARPDWDPSARPGAERPPVRRPRVAEAWPSHPQGPPRPGEPHGFPAGRVSAAALPMAEPQPRRRLALALAVLALLVTAGGIYVVINRPKERTDATPPAPSRPATMLFSSKPAAVPPTAPSGAAAPPASPSPSPRLSFDDAVSRLRAAVEDGAEDGDIRGDVATDLLNLIRPLQNTGAGNVDSQVAELRRKIASRAGEGSLSSAQAAILKARLTDLDRASSPV</sequence>
<feature type="transmembrane region" description="Helical" evidence="8">
    <location>
        <begin position="421"/>
        <end position="441"/>
    </location>
</feature>
<feature type="domain" description="Protein kinase" evidence="9">
    <location>
        <begin position="16"/>
        <end position="267"/>
    </location>
</feature>
<keyword evidence="8" id="KW-0472">Membrane</keyword>
<evidence type="ECO:0000256" key="4">
    <source>
        <dbReference type="ARBA" id="ARBA00022741"/>
    </source>
</evidence>
<evidence type="ECO:0000313" key="11">
    <source>
        <dbReference type="Proteomes" id="UP001596548"/>
    </source>
</evidence>
<keyword evidence="3" id="KW-0808">Transferase</keyword>
<keyword evidence="2" id="KW-0723">Serine/threonine-protein kinase</keyword>
<dbReference type="SMART" id="SM00220">
    <property type="entry name" value="S_TKc"/>
    <property type="match status" value="1"/>
</dbReference>
<accession>A0ABW2HGN7</accession>
<dbReference type="PROSITE" id="PS50011">
    <property type="entry name" value="PROTEIN_KINASE_DOM"/>
    <property type="match status" value="1"/>
</dbReference>
<dbReference type="RefSeq" id="WP_378963801.1">
    <property type="nucleotide sequence ID" value="NZ_JBHTBJ010000001.1"/>
</dbReference>
<feature type="region of interest" description="Disordered" evidence="7">
    <location>
        <begin position="446"/>
        <end position="491"/>
    </location>
</feature>
<dbReference type="Pfam" id="PF00069">
    <property type="entry name" value="Pkinase"/>
    <property type="match status" value="1"/>
</dbReference>
<name>A0ABW2HGN7_9ACTN</name>
<protein>
    <recommendedName>
        <fullName evidence="1">non-specific serine/threonine protein kinase</fullName>
        <ecNumber evidence="1">2.7.11.1</ecNumber>
    </recommendedName>
</protein>
<dbReference type="InterPro" id="IPR008271">
    <property type="entry name" value="Ser/Thr_kinase_AS"/>
</dbReference>
<dbReference type="SUPFAM" id="SSF56112">
    <property type="entry name" value="Protein kinase-like (PK-like)"/>
    <property type="match status" value="1"/>
</dbReference>
<keyword evidence="11" id="KW-1185">Reference proteome</keyword>
<gene>
    <name evidence="10" type="ORF">ACFQS1_00335</name>
</gene>
<comment type="caution">
    <text evidence="10">The sequence shown here is derived from an EMBL/GenBank/DDBJ whole genome shotgun (WGS) entry which is preliminary data.</text>
</comment>
<dbReference type="PROSITE" id="PS00108">
    <property type="entry name" value="PROTEIN_KINASE_ST"/>
    <property type="match status" value="1"/>
</dbReference>
<feature type="compositionally biased region" description="Basic and acidic residues" evidence="7">
    <location>
        <begin position="358"/>
        <end position="374"/>
    </location>
</feature>
<dbReference type="Proteomes" id="UP001596548">
    <property type="component" value="Unassembled WGS sequence"/>
</dbReference>
<organism evidence="10 11">
    <name type="scientific">Paractinoplanes rhizophilus</name>
    <dbReference type="NCBI Taxonomy" id="1416877"/>
    <lineage>
        <taxon>Bacteria</taxon>
        <taxon>Bacillati</taxon>
        <taxon>Actinomycetota</taxon>
        <taxon>Actinomycetes</taxon>
        <taxon>Micromonosporales</taxon>
        <taxon>Micromonosporaceae</taxon>
        <taxon>Paractinoplanes</taxon>
    </lineage>
</organism>
<dbReference type="EMBL" id="JBHTBJ010000001">
    <property type="protein sequence ID" value="MFC7272412.1"/>
    <property type="molecule type" value="Genomic_DNA"/>
</dbReference>
<dbReference type="Gene3D" id="3.30.200.20">
    <property type="entry name" value="Phosphorylase Kinase, domain 1"/>
    <property type="match status" value="1"/>
</dbReference>
<evidence type="ECO:0000256" key="8">
    <source>
        <dbReference type="SAM" id="Phobius"/>
    </source>
</evidence>
<feature type="compositionally biased region" description="Low complexity" evidence="7">
    <location>
        <begin position="295"/>
        <end position="319"/>
    </location>
</feature>
<feature type="compositionally biased region" description="Low complexity" evidence="7">
    <location>
        <begin position="327"/>
        <end position="346"/>
    </location>
</feature>
<proteinExistence type="predicted"/>
<dbReference type="GO" id="GO:0016301">
    <property type="term" value="F:kinase activity"/>
    <property type="evidence" value="ECO:0007669"/>
    <property type="project" value="UniProtKB-KW"/>
</dbReference>
<dbReference type="PANTHER" id="PTHR43289">
    <property type="entry name" value="MITOGEN-ACTIVATED PROTEIN KINASE KINASE KINASE 20-RELATED"/>
    <property type="match status" value="1"/>
</dbReference>
<dbReference type="InterPro" id="IPR000719">
    <property type="entry name" value="Prot_kinase_dom"/>
</dbReference>
<feature type="compositionally biased region" description="Pro residues" evidence="7">
    <location>
        <begin position="284"/>
        <end position="294"/>
    </location>
</feature>
<keyword evidence="6" id="KW-0067">ATP-binding</keyword>
<evidence type="ECO:0000259" key="9">
    <source>
        <dbReference type="PROSITE" id="PS50011"/>
    </source>
</evidence>
<keyword evidence="4" id="KW-0547">Nucleotide-binding</keyword>
<keyword evidence="8" id="KW-0812">Transmembrane</keyword>
<dbReference type="InterPro" id="IPR011009">
    <property type="entry name" value="Kinase-like_dom_sf"/>
</dbReference>
<evidence type="ECO:0000256" key="3">
    <source>
        <dbReference type="ARBA" id="ARBA00022679"/>
    </source>
</evidence>
<reference evidence="11" key="1">
    <citation type="journal article" date="2019" name="Int. J. Syst. Evol. Microbiol.">
        <title>The Global Catalogue of Microorganisms (GCM) 10K type strain sequencing project: providing services to taxonomists for standard genome sequencing and annotation.</title>
        <authorList>
            <consortium name="The Broad Institute Genomics Platform"/>
            <consortium name="The Broad Institute Genome Sequencing Center for Infectious Disease"/>
            <person name="Wu L."/>
            <person name="Ma J."/>
        </authorList>
    </citation>
    <scope>NUCLEOTIDE SEQUENCE [LARGE SCALE GENOMIC DNA]</scope>
    <source>
        <strain evidence="11">XZYJT-10</strain>
    </source>
</reference>
<keyword evidence="8" id="KW-1133">Transmembrane helix</keyword>
<evidence type="ECO:0000256" key="2">
    <source>
        <dbReference type="ARBA" id="ARBA00022527"/>
    </source>
</evidence>
<evidence type="ECO:0000256" key="5">
    <source>
        <dbReference type="ARBA" id="ARBA00022777"/>
    </source>
</evidence>
<evidence type="ECO:0000256" key="1">
    <source>
        <dbReference type="ARBA" id="ARBA00012513"/>
    </source>
</evidence>
<dbReference type="EC" id="2.7.11.1" evidence="1"/>
<evidence type="ECO:0000313" key="10">
    <source>
        <dbReference type="EMBL" id="MFC7272412.1"/>
    </source>
</evidence>
<evidence type="ECO:0000256" key="6">
    <source>
        <dbReference type="ARBA" id="ARBA00022840"/>
    </source>
</evidence>
<dbReference type="Gene3D" id="1.10.510.10">
    <property type="entry name" value="Transferase(Phosphotransferase) domain 1"/>
    <property type="match status" value="1"/>
</dbReference>
<dbReference type="CDD" id="cd14014">
    <property type="entry name" value="STKc_PknB_like"/>
    <property type="match status" value="1"/>
</dbReference>